<proteinExistence type="predicted"/>
<dbReference type="RefSeq" id="WP_051819121.1">
    <property type="nucleotide sequence ID" value="NZ_JBFAEG010000069.1"/>
</dbReference>
<dbReference type="Proteomes" id="UP001551011">
    <property type="component" value="Unassembled WGS sequence"/>
</dbReference>
<sequence>MPYLIPSRAPLTPEQVEEGFDYLSALQLGGEDAATGWAEADPELAFVLLRLAEDIVWPVTAVDGESDPCADSFALDEVGCVLLSALRDWARDSPTTAVPGTARSIIRFTANVIPDPDHPDTADTLEAMRAAGRLGAPGALHRMVLFGVAVRAGTGGAAVPVARACPAVITRRLFCSASQRPPGHLFRSA</sequence>
<keyword evidence="2" id="KW-1185">Reference proteome</keyword>
<dbReference type="EMBL" id="JBFAEG010000069">
    <property type="protein sequence ID" value="MEU5714046.1"/>
    <property type="molecule type" value="Genomic_DNA"/>
</dbReference>
<gene>
    <name evidence="1" type="ORF">AB0H04_45920</name>
</gene>
<evidence type="ECO:0000313" key="1">
    <source>
        <dbReference type="EMBL" id="MEU5714046.1"/>
    </source>
</evidence>
<organism evidence="1 2">
    <name type="scientific">Streptomyces flaveolus</name>
    <dbReference type="NCBI Taxonomy" id="67297"/>
    <lineage>
        <taxon>Bacteria</taxon>
        <taxon>Bacillati</taxon>
        <taxon>Actinomycetota</taxon>
        <taxon>Actinomycetes</taxon>
        <taxon>Kitasatosporales</taxon>
        <taxon>Streptomycetaceae</taxon>
        <taxon>Streptomyces</taxon>
    </lineage>
</organism>
<comment type="caution">
    <text evidence="1">The sequence shown here is derived from an EMBL/GenBank/DDBJ whole genome shotgun (WGS) entry which is preliminary data.</text>
</comment>
<evidence type="ECO:0000313" key="2">
    <source>
        <dbReference type="Proteomes" id="UP001551011"/>
    </source>
</evidence>
<accession>A0ABV3AQ24</accession>
<name>A0ABV3AQ24_9ACTN</name>
<reference evidence="1 2" key="1">
    <citation type="submission" date="2024-06" db="EMBL/GenBank/DDBJ databases">
        <title>The Natural Products Discovery Center: Release of the First 8490 Sequenced Strains for Exploring Actinobacteria Biosynthetic Diversity.</title>
        <authorList>
            <person name="Kalkreuter E."/>
            <person name="Kautsar S.A."/>
            <person name="Yang D."/>
            <person name="Bader C.D."/>
            <person name="Teijaro C.N."/>
            <person name="Fluegel L."/>
            <person name="Davis C.M."/>
            <person name="Simpson J.R."/>
            <person name="Lauterbach L."/>
            <person name="Steele A.D."/>
            <person name="Gui C."/>
            <person name="Meng S."/>
            <person name="Li G."/>
            <person name="Viehrig K."/>
            <person name="Ye F."/>
            <person name="Su P."/>
            <person name="Kiefer A.F."/>
            <person name="Nichols A."/>
            <person name="Cepeda A.J."/>
            <person name="Yan W."/>
            <person name="Fan B."/>
            <person name="Jiang Y."/>
            <person name="Adhikari A."/>
            <person name="Zheng C.-J."/>
            <person name="Schuster L."/>
            <person name="Cowan T.M."/>
            <person name="Smanski M.J."/>
            <person name="Chevrette M.G."/>
            <person name="De Carvalho L.P.S."/>
            <person name="Shen B."/>
        </authorList>
    </citation>
    <scope>NUCLEOTIDE SEQUENCE [LARGE SCALE GENOMIC DNA]</scope>
    <source>
        <strain evidence="1 2">NPDC020594</strain>
    </source>
</reference>
<protein>
    <submittedName>
        <fullName evidence="1">Uncharacterized protein</fullName>
    </submittedName>
</protein>